<dbReference type="PANTHER" id="PTHR43288">
    <property type="entry name" value="BIOTIN SYNTHASE-RELATED PROTEIN, RADICAL SAM SUPERFAMILY"/>
    <property type="match status" value="1"/>
</dbReference>
<dbReference type="SFLD" id="SFLDS00029">
    <property type="entry name" value="Radical_SAM"/>
    <property type="match status" value="1"/>
</dbReference>
<dbReference type="PROSITE" id="PS51918">
    <property type="entry name" value="RADICAL_SAM"/>
    <property type="match status" value="1"/>
</dbReference>
<name>A0A9X3FGQ8_9BACT</name>
<dbReference type="Pfam" id="PF04055">
    <property type="entry name" value="Radical_SAM"/>
    <property type="match status" value="1"/>
</dbReference>
<keyword evidence="4" id="KW-0408">Iron</keyword>
<dbReference type="SMART" id="SM00729">
    <property type="entry name" value="Elp3"/>
    <property type="match status" value="1"/>
</dbReference>
<sequence>MEAYHTWLNSLVNANRDKFREYHELKWLNSFNAKEFQKIRDKYTQSLSESSIFKNTKPYHYQLSRGCKLCGMGVWSCLFITGKCNAKCFYCPTAQTTDDLPTTQGLSFPTAEAYAEYINYFKFKGVSFSGGEPLLFFDRTLNFLKQIRKKCDPDIYIWMYTNGILGDEQKFKKLAKAGLNEVRFDIGATGFSLDKVKTATGIIPIVTIEIPAVHEETEKLKLLLPEMVKLGVNNINLHQLRLTKYNAHQLIKRKYTFIHAEQPIVLESELAALELITYAKKHHINIGINYCSFHFKNRFQKVGYRKMVNNRLARPEEIISSKGYIEEFNTDSIAFKNISLKDTPPNSNDYAELKLKHKTYFLLKETVLKKTALDTDEKSRVNSLLLKEPDEIPSDPLLFDIWQCKYIEKGLREY</sequence>
<comment type="caution">
    <text evidence="7">The sequence shown here is derived from an EMBL/GenBank/DDBJ whole genome shotgun (WGS) entry which is preliminary data.</text>
</comment>
<protein>
    <submittedName>
        <fullName evidence="7">Radical SAM protein</fullName>
    </submittedName>
</protein>
<dbReference type="InterPro" id="IPR013785">
    <property type="entry name" value="Aldolase_TIM"/>
</dbReference>
<dbReference type="InterPro" id="IPR058240">
    <property type="entry name" value="rSAM_sf"/>
</dbReference>
<keyword evidence="8" id="KW-1185">Reference proteome</keyword>
<keyword evidence="5" id="KW-0411">Iron-sulfur</keyword>
<gene>
    <name evidence="7" type="ORF">OU798_18735</name>
</gene>
<dbReference type="RefSeq" id="WP_343334719.1">
    <property type="nucleotide sequence ID" value="NZ_JAPOHD010000055.1"/>
</dbReference>
<evidence type="ECO:0000313" key="8">
    <source>
        <dbReference type="Proteomes" id="UP001145087"/>
    </source>
</evidence>
<accession>A0A9X3FGQ8</accession>
<dbReference type="GO" id="GO:0003824">
    <property type="term" value="F:catalytic activity"/>
    <property type="evidence" value="ECO:0007669"/>
    <property type="project" value="InterPro"/>
</dbReference>
<dbReference type="SFLD" id="SFLDG01067">
    <property type="entry name" value="SPASM/twitch_domain_containing"/>
    <property type="match status" value="1"/>
</dbReference>
<dbReference type="EMBL" id="JAPOHD010000055">
    <property type="protein sequence ID" value="MCY1722393.1"/>
    <property type="molecule type" value="Genomic_DNA"/>
</dbReference>
<proteinExistence type="predicted"/>
<dbReference type="InterPro" id="IPR040087">
    <property type="entry name" value="MJ0021-like"/>
</dbReference>
<dbReference type="Gene3D" id="3.20.20.70">
    <property type="entry name" value="Aldolase class I"/>
    <property type="match status" value="1"/>
</dbReference>
<dbReference type="InterPro" id="IPR006638">
    <property type="entry name" value="Elp3/MiaA/NifB-like_rSAM"/>
</dbReference>
<dbReference type="GO" id="GO:0046872">
    <property type="term" value="F:metal ion binding"/>
    <property type="evidence" value="ECO:0007669"/>
    <property type="project" value="UniProtKB-KW"/>
</dbReference>
<organism evidence="7 8">
    <name type="scientific">Draconibacterium aestuarii</name>
    <dbReference type="NCBI Taxonomy" id="2998507"/>
    <lineage>
        <taxon>Bacteria</taxon>
        <taxon>Pseudomonadati</taxon>
        <taxon>Bacteroidota</taxon>
        <taxon>Bacteroidia</taxon>
        <taxon>Marinilabiliales</taxon>
        <taxon>Prolixibacteraceae</taxon>
        <taxon>Draconibacterium</taxon>
    </lineage>
</organism>
<evidence type="ECO:0000256" key="5">
    <source>
        <dbReference type="ARBA" id="ARBA00023014"/>
    </source>
</evidence>
<evidence type="ECO:0000256" key="1">
    <source>
        <dbReference type="ARBA" id="ARBA00001966"/>
    </source>
</evidence>
<dbReference type="InterPro" id="IPR007197">
    <property type="entry name" value="rSAM"/>
</dbReference>
<dbReference type="PANTHER" id="PTHR43288:SF1">
    <property type="entry name" value="GLYCYL-RADICAL ENZYME ACTIVATING ENZYME MJ0021-RELATED"/>
    <property type="match status" value="1"/>
</dbReference>
<evidence type="ECO:0000256" key="4">
    <source>
        <dbReference type="ARBA" id="ARBA00023004"/>
    </source>
</evidence>
<keyword evidence="3" id="KW-0479">Metal-binding</keyword>
<dbReference type="SFLD" id="SFLDG01108">
    <property type="entry name" value="Uncharacterised_Radical_SAM_Su"/>
    <property type="match status" value="1"/>
</dbReference>
<evidence type="ECO:0000259" key="6">
    <source>
        <dbReference type="PROSITE" id="PS51918"/>
    </source>
</evidence>
<feature type="domain" description="Radical SAM core" evidence="6">
    <location>
        <begin position="69"/>
        <end position="285"/>
    </location>
</feature>
<dbReference type="GO" id="GO:0051536">
    <property type="term" value="F:iron-sulfur cluster binding"/>
    <property type="evidence" value="ECO:0007669"/>
    <property type="project" value="UniProtKB-KW"/>
</dbReference>
<evidence type="ECO:0000256" key="2">
    <source>
        <dbReference type="ARBA" id="ARBA00022691"/>
    </source>
</evidence>
<dbReference type="CDD" id="cd01335">
    <property type="entry name" value="Radical_SAM"/>
    <property type="match status" value="1"/>
</dbReference>
<keyword evidence="2" id="KW-0949">S-adenosyl-L-methionine</keyword>
<evidence type="ECO:0000313" key="7">
    <source>
        <dbReference type="EMBL" id="MCY1722393.1"/>
    </source>
</evidence>
<reference evidence="7" key="1">
    <citation type="submission" date="2022-11" db="EMBL/GenBank/DDBJ databases">
        <title>Marilongibacter aestuarii gen. nov., sp. nov., isolated from tidal flat sediment.</title>
        <authorList>
            <person name="Jiayan W."/>
        </authorList>
    </citation>
    <scope>NUCLEOTIDE SEQUENCE</scope>
    <source>
        <strain evidence="7">Z1-6</strain>
    </source>
</reference>
<dbReference type="AlphaFoldDB" id="A0A9X3FGQ8"/>
<evidence type="ECO:0000256" key="3">
    <source>
        <dbReference type="ARBA" id="ARBA00022723"/>
    </source>
</evidence>
<dbReference type="Proteomes" id="UP001145087">
    <property type="component" value="Unassembled WGS sequence"/>
</dbReference>
<dbReference type="SUPFAM" id="SSF102114">
    <property type="entry name" value="Radical SAM enzymes"/>
    <property type="match status" value="1"/>
</dbReference>
<comment type="cofactor">
    <cofactor evidence="1">
        <name>[4Fe-4S] cluster</name>
        <dbReference type="ChEBI" id="CHEBI:49883"/>
    </cofactor>
</comment>